<name>A0ABT8LBJ3_9BACT</name>
<feature type="transmembrane region" description="Helical" evidence="1">
    <location>
        <begin position="20"/>
        <end position="45"/>
    </location>
</feature>
<keyword evidence="3" id="KW-1185">Reference proteome</keyword>
<keyword evidence="1" id="KW-1133">Transmembrane helix</keyword>
<dbReference type="RefSeq" id="WP_346760461.1">
    <property type="nucleotide sequence ID" value="NZ_JAUJEB010000006.1"/>
</dbReference>
<proteinExistence type="predicted"/>
<sequence length="486" mass="56644">MEKDSFYTWLISNVKKSITLKVVLIISIVSIGVSCFAGLISLNSFLSNDARLGGQEFFLYLNFSLHLILIISALRWKITKPIKFNEVELNFYNQQRYLTFLKSNNDEPRMEFYFEKANENVFRFLKYWKKIWISWLGLYFVVILAYIIYHYSTSDIKNLSIILSGFLQNLFNNLSSLYFLICFIVLSSYGYSAVRKNKPKGLTKITLTFISITLIEFLVRLILSPVFIREYTSISLYLLEENPLDELNLLFSIISGLIAVVSIALVVGRLESKFINSPLWIIIMLYCYAGLQVFIRDFQVDPSGYLMIWVMYSALFLKTIFLIYAFWLVNTKRLFFYFLAINRLHVYISNEWEYIKNTFIIESNVKNIDVSGEWEILEEYKNGRTKGNMVLSQEKNGTLKGVLVLNDWMQTGNGLVRIFTVEETIEGNIQNSHINIRGTKVKILEGTIDNYYLDNWNGNIINDENIVGKSIDENGIEGHFILKRNY</sequence>
<accession>A0ABT8LBJ3</accession>
<evidence type="ECO:0000313" key="3">
    <source>
        <dbReference type="Proteomes" id="UP001172083"/>
    </source>
</evidence>
<feature type="transmembrane region" description="Helical" evidence="1">
    <location>
        <begin position="279"/>
        <end position="295"/>
    </location>
</feature>
<dbReference type="EMBL" id="JAUJEB010000006">
    <property type="protein sequence ID" value="MDN5215122.1"/>
    <property type="molecule type" value="Genomic_DNA"/>
</dbReference>
<gene>
    <name evidence="2" type="ORF">QQ020_23780</name>
</gene>
<feature type="transmembrane region" description="Helical" evidence="1">
    <location>
        <begin position="206"/>
        <end position="228"/>
    </location>
</feature>
<feature type="transmembrane region" description="Helical" evidence="1">
    <location>
        <begin position="248"/>
        <end position="267"/>
    </location>
</feature>
<feature type="transmembrane region" description="Helical" evidence="1">
    <location>
        <begin position="307"/>
        <end position="329"/>
    </location>
</feature>
<dbReference type="PROSITE" id="PS51257">
    <property type="entry name" value="PROKAR_LIPOPROTEIN"/>
    <property type="match status" value="1"/>
</dbReference>
<protein>
    <submittedName>
        <fullName evidence="2">Uncharacterized protein</fullName>
    </submittedName>
</protein>
<organism evidence="2 3">
    <name type="scientific">Agaribacillus aureus</name>
    <dbReference type="NCBI Taxonomy" id="3051825"/>
    <lineage>
        <taxon>Bacteria</taxon>
        <taxon>Pseudomonadati</taxon>
        <taxon>Bacteroidota</taxon>
        <taxon>Cytophagia</taxon>
        <taxon>Cytophagales</taxon>
        <taxon>Splendidivirgaceae</taxon>
        <taxon>Agaribacillus</taxon>
    </lineage>
</organism>
<feature type="transmembrane region" description="Helical" evidence="1">
    <location>
        <begin position="131"/>
        <end position="149"/>
    </location>
</feature>
<feature type="transmembrane region" description="Helical" evidence="1">
    <location>
        <begin position="176"/>
        <end position="194"/>
    </location>
</feature>
<comment type="caution">
    <text evidence="2">The sequence shown here is derived from an EMBL/GenBank/DDBJ whole genome shotgun (WGS) entry which is preliminary data.</text>
</comment>
<evidence type="ECO:0000313" key="2">
    <source>
        <dbReference type="EMBL" id="MDN5215122.1"/>
    </source>
</evidence>
<evidence type="ECO:0000256" key="1">
    <source>
        <dbReference type="SAM" id="Phobius"/>
    </source>
</evidence>
<reference evidence="2" key="1">
    <citation type="submission" date="2023-06" db="EMBL/GenBank/DDBJ databases">
        <title>Genomic of Agaribacillus aureum.</title>
        <authorList>
            <person name="Wang G."/>
        </authorList>
    </citation>
    <scope>NUCLEOTIDE SEQUENCE</scope>
    <source>
        <strain evidence="2">BMA12</strain>
    </source>
</reference>
<keyword evidence="1" id="KW-0812">Transmembrane</keyword>
<feature type="transmembrane region" description="Helical" evidence="1">
    <location>
        <begin position="57"/>
        <end position="76"/>
    </location>
</feature>
<keyword evidence="1" id="KW-0472">Membrane</keyword>
<dbReference type="Proteomes" id="UP001172083">
    <property type="component" value="Unassembled WGS sequence"/>
</dbReference>